<dbReference type="EMBL" id="RCMV01000143">
    <property type="protein sequence ID" value="KAG3223490.1"/>
    <property type="molecule type" value="Genomic_DNA"/>
</dbReference>
<protein>
    <submittedName>
        <fullName evidence="5">Uncharacterized protein</fullName>
    </submittedName>
</protein>
<keyword evidence="1" id="KW-1133">Transmembrane helix</keyword>
<comment type="caution">
    <text evidence="5">The sequence shown here is derived from an EMBL/GenBank/DDBJ whole genome shotgun (WGS) entry which is preliminary data.</text>
</comment>
<feature type="transmembrane region" description="Helical" evidence="1">
    <location>
        <begin position="30"/>
        <end position="51"/>
    </location>
</feature>
<evidence type="ECO:0000313" key="5">
    <source>
        <dbReference type="EMBL" id="RAW38243.1"/>
    </source>
</evidence>
<evidence type="ECO:0000256" key="1">
    <source>
        <dbReference type="SAM" id="Phobius"/>
    </source>
</evidence>
<dbReference type="EMBL" id="RCMG01000190">
    <property type="protein sequence ID" value="KAG2860235.1"/>
    <property type="molecule type" value="Genomic_DNA"/>
</dbReference>
<dbReference type="EMBL" id="MJFZ01000093">
    <property type="protein sequence ID" value="RAW38243.1"/>
    <property type="molecule type" value="Genomic_DNA"/>
</dbReference>
<dbReference type="PANTHER" id="PTHR46366:SF1">
    <property type="entry name" value="PDZ DOMAIN-CONTAINING PROTEIN C1685.05"/>
    <property type="match status" value="1"/>
</dbReference>
<sequence length="548" mass="62579">MKSSRVDSIILAPQTQPLRRASRRVTAQRILLAAWFCVGMMPLILQIRSYLKFMTPHKITETLVKPPGVEGETARLAVFCPVKELYIAQVRWNIEASYYHEVEHGRLCHFVVPQYNIHGNYLLGPAKTKLSSTTPASCADDSYPLEYYFYHGNIGYFAFYEEAQGTYCDKDKTAYVRVHGLGTYDINGSSLVRDTGDDGYRKSYWYSVFCGVWLLYRTIQMRRCYISCKRYARRCDFTQEPVNRKIAVVYVQENMRLTAHGATNWHRAVMLYLLVEGLMSDLFMLIAQDGIFIKLQYVSLGYNLSGVLLLVFEIIENMKWLHEKWRVFIKRLIFCYEASMLGELLSVVGLHHYITGLNRSVLKDSKVTAVTVSYYVWSLVGHGVLVLGLITFIISVRAVWAVVYVRWKHRALAVFFAPCCVDSTLALRNKMTLLGGYHWHNNKLSYTADTLKSFGLLKMEKDDGTEFVVLRKIHWVEVPTDSLYVIGTLVGEGMEPCAEKLCTGRISFFGYEVGGPGPNPLGDRRSLFVLVRNKVSDNPQPLNVLPPS</sequence>
<organism evidence="5 6">
    <name type="scientific">Phytophthora cactorum</name>
    <dbReference type="NCBI Taxonomy" id="29920"/>
    <lineage>
        <taxon>Eukaryota</taxon>
        <taxon>Sar</taxon>
        <taxon>Stramenopiles</taxon>
        <taxon>Oomycota</taxon>
        <taxon>Peronosporomycetes</taxon>
        <taxon>Peronosporales</taxon>
        <taxon>Peronosporaceae</taxon>
        <taxon>Phytophthora</taxon>
    </lineage>
</organism>
<feature type="transmembrane region" description="Helical" evidence="1">
    <location>
        <begin position="293"/>
        <end position="312"/>
    </location>
</feature>
<evidence type="ECO:0000313" key="4">
    <source>
        <dbReference type="EMBL" id="KAG3223490.1"/>
    </source>
</evidence>
<evidence type="ECO:0000313" key="3">
    <source>
        <dbReference type="EMBL" id="KAG2928981.1"/>
    </source>
</evidence>
<dbReference type="VEuPathDB" id="FungiDB:PC110_g5505"/>
<evidence type="ECO:0000313" key="2">
    <source>
        <dbReference type="EMBL" id="KAG2860235.1"/>
    </source>
</evidence>
<name>A0A329SMY6_9STRA</name>
<reference evidence="2" key="2">
    <citation type="submission" date="2018-10" db="EMBL/GenBank/DDBJ databases">
        <title>Effector identification in a new, highly contiguous assembly of the strawberry crown rot pathogen Phytophthora cactorum.</title>
        <authorList>
            <person name="Armitage A.D."/>
            <person name="Nellist C.F."/>
            <person name="Bates H."/>
            <person name="Vickerstaff R.J."/>
            <person name="Harrison R.J."/>
        </authorList>
    </citation>
    <scope>NUCLEOTIDE SEQUENCE</scope>
    <source>
        <strain evidence="2">15-7</strain>
        <strain evidence="3">4032</strain>
        <strain evidence="4">P421</strain>
    </source>
</reference>
<dbReference type="Proteomes" id="UP000760860">
    <property type="component" value="Unassembled WGS sequence"/>
</dbReference>
<reference evidence="5 6" key="1">
    <citation type="submission" date="2018-01" db="EMBL/GenBank/DDBJ databases">
        <title>Draft genome of the strawberry crown rot pathogen Phytophthora cactorum.</title>
        <authorList>
            <person name="Armitage A.D."/>
            <person name="Lysoe E."/>
            <person name="Nellist C.F."/>
            <person name="Harrison R.J."/>
            <person name="Brurberg M.B."/>
        </authorList>
    </citation>
    <scope>NUCLEOTIDE SEQUENCE [LARGE SCALE GENOMIC DNA]</scope>
    <source>
        <strain evidence="5 6">10300</strain>
    </source>
</reference>
<dbReference type="Proteomes" id="UP000774804">
    <property type="component" value="Unassembled WGS sequence"/>
</dbReference>
<dbReference type="OrthoDB" id="107248at2759"/>
<dbReference type="EMBL" id="RCMI01000164">
    <property type="protein sequence ID" value="KAG2928981.1"/>
    <property type="molecule type" value="Genomic_DNA"/>
</dbReference>
<dbReference type="Proteomes" id="UP000735874">
    <property type="component" value="Unassembled WGS sequence"/>
</dbReference>
<dbReference type="AlphaFoldDB" id="A0A329SMY6"/>
<keyword evidence="1" id="KW-0812">Transmembrane</keyword>
<dbReference type="PANTHER" id="PTHR46366">
    <property type="entry name" value="PRO-APOPTOTIC SERINE PROTEASE NMA111"/>
    <property type="match status" value="1"/>
</dbReference>
<keyword evidence="1" id="KW-0472">Membrane</keyword>
<feature type="transmembrane region" description="Helical" evidence="1">
    <location>
        <begin position="374"/>
        <end position="400"/>
    </location>
</feature>
<accession>A0A329SMY6</accession>
<keyword evidence="6" id="KW-1185">Reference proteome</keyword>
<evidence type="ECO:0000313" key="6">
    <source>
        <dbReference type="Proteomes" id="UP000251314"/>
    </source>
</evidence>
<gene>
    <name evidence="5" type="ORF">PC110_g5505</name>
    <name evidence="2" type="ORF">PC113_g8230</name>
    <name evidence="3" type="ORF">PC115_g7043</name>
    <name evidence="4" type="ORF">PC129_g5823</name>
</gene>
<proteinExistence type="predicted"/>
<dbReference type="Proteomes" id="UP000251314">
    <property type="component" value="Unassembled WGS sequence"/>
</dbReference>
<feature type="transmembrane region" description="Helical" evidence="1">
    <location>
        <begin position="333"/>
        <end position="354"/>
    </location>
</feature>